<keyword evidence="8" id="KW-0175">Coiled coil</keyword>
<dbReference type="EMBL" id="CP021965">
    <property type="protein sequence ID" value="AWV36111.1"/>
    <property type="molecule type" value="Genomic_DNA"/>
</dbReference>
<keyword evidence="4" id="KW-0143">Chaperone</keyword>
<feature type="coiled-coil region" evidence="8">
    <location>
        <begin position="72"/>
        <end position="99"/>
    </location>
</feature>
<comment type="function">
    <text evidence="5">May act as an export chaperone for the filament capping protein FliD.</text>
</comment>
<evidence type="ECO:0000256" key="4">
    <source>
        <dbReference type="ARBA" id="ARBA00023186"/>
    </source>
</evidence>
<sequence>MDNCILELNKITQDIINRLDNCSYEELNDFVEQRQNLIDQLEQQVRKQSIGVIEQHQLRELLEADPMIIARMQQLKSEAAKWLQQREQAKTQRNAYEAAYTPDSFLMDRKK</sequence>
<evidence type="ECO:0000313" key="9">
    <source>
        <dbReference type="EMBL" id="AWV36111.1"/>
    </source>
</evidence>
<keyword evidence="2" id="KW-0963">Cytoplasm</keyword>
<organism evidence="9 10">
    <name type="scientific">Paenibacillus odorifer</name>
    <dbReference type="NCBI Taxonomy" id="189426"/>
    <lineage>
        <taxon>Bacteria</taxon>
        <taxon>Bacillati</taxon>
        <taxon>Bacillota</taxon>
        <taxon>Bacilli</taxon>
        <taxon>Bacillales</taxon>
        <taxon>Paenibacillaceae</taxon>
        <taxon>Paenibacillus</taxon>
    </lineage>
</organism>
<dbReference type="Proteomes" id="UP000249163">
    <property type="component" value="Chromosome"/>
</dbReference>
<dbReference type="AlphaFoldDB" id="A0AAD0KP37"/>
<dbReference type="RefSeq" id="WP_076107029.1">
    <property type="nucleotide sequence ID" value="NZ_CP021965.1"/>
</dbReference>
<dbReference type="Pfam" id="PF05400">
    <property type="entry name" value="FliT"/>
    <property type="match status" value="1"/>
</dbReference>
<evidence type="ECO:0000256" key="3">
    <source>
        <dbReference type="ARBA" id="ARBA00022795"/>
    </source>
</evidence>
<proteinExistence type="inferred from homology"/>
<evidence type="ECO:0000256" key="1">
    <source>
        <dbReference type="ARBA" id="ARBA00004514"/>
    </source>
</evidence>
<dbReference type="InterPro" id="IPR008622">
    <property type="entry name" value="FliT"/>
</dbReference>
<evidence type="ECO:0000256" key="8">
    <source>
        <dbReference type="SAM" id="Coils"/>
    </source>
</evidence>
<name>A0AAD0KP37_9BACL</name>
<keyword evidence="3" id="KW-1005">Bacterial flagellum biogenesis</keyword>
<evidence type="ECO:0000256" key="5">
    <source>
        <dbReference type="ARBA" id="ARBA00093765"/>
    </source>
</evidence>
<evidence type="ECO:0000256" key="7">
    <source>
        <dbReference type="ARBA" id="ARBA00093797"/>
    </source>
</evidence>
<reference evidence="9 10" key="1">
    <citation type="submission" date="2017-06" db="EMBL/GenBank/DDBJ databases">
        <title>Complete genome sequence of Paenibacillus odorifer CBA7130.</title>
        <authorList>
            <person name="Nam Y.-D."/>
            <person name="Kang J."/>
            <person name="Chung W.-H."/>
        </authorList>
    </citation>
    <scope>NUCLEOTIDE SEQUENCE [LARGE SCALE GENOMIC DNA]</scope>
    <source>
        <strain evidence="9 10">CBA7130</strain>
    </source>
</reference>
<comment type="similarity">
    <text evidence="6">Belongs to the bacillales FliT family.</text>
</comment>
<comment type="subcellular location">
    <subcellularLocation>
        <location evidence="1">Cytoplasm</location>
        <location evidence="1">Cytosol</location>
    </subcellularLocation>
</comment>
<evidence type="ECO:0000256" key="6">
    <source>
        <dbReference type="ARBA" id="ARBA00093785"/>
    </source>
</evidence>
<accession>A0AAD0KP37</accession>
<evidence type="ECO:0000313" key="10">
    <source>
        <dbReference type="Proteomes" id="UP000249163"/>
    </source>
</evidence>
<gene>
    <name evidence="9" type="ORF">CD191_27845</name>
</gene>
<evidence type="ECO:0000256" key="2">
    <source>
        <dbReference type="ARBA" id="ARBA00022490"/>
    </source>
</evidence>
<protein>
    <recommendedName>
        <fullName evidence="7">Flagellar protein FliT</fullName>
    </recommendedName>
</protein>